<protein>
    <submittedName>
        <fullName evidence="1">Uncharacterized protein</fullName>
    </submittedName>
</protein>
<accession>A0AAN5VQE0</accession>
<dbReference type="AlphaFoldDB" id="A0AAN5VQE0"/>
<dbReference type="EMBL" id="DAEPXK010000079">
    <property type="protein sequence ID" value="HBH1544404.1"/>
    <property type="molecule type" value="Genomic_DNA"/>
</dbReference>
<dbReference type="Proteomes" id="UP000878956">
    <property type="component" value="Unassembled WGS sequence"/>
</dbReference>
<proteinExistence type="predicted"/>
<dbReference type="RefSeq" id="WP_009899368.1">
    <property type="nucleotide sequence ID" value="NZ_CP037850.1"/>
</dbReference>
<name>A0AAN5VQE0_CLODI</name>
<gene>
    <name evidence="1" type="ORF">KRM00_003953</name>
</gene>
<sequence>MASSYPDLINECKYLGCYLNEKMYIEGRSKKGKQRLSEKELWETLEEIRKELFELYNEGAQELGWR</sequence>
<reference evidence="1" key="2">
    <citation type="submission" date="2021-06" db="EMBL/GenBank/DDBJ databases">
        <authorList>
            <consortium name="NCBI Pathogen Detection Project"/>
        </authorList>
    </citation>
    <scope>NUCLEOTIDE SEQUENCE</scope>
    <source>
        <strain evidence="1">HN1000</strain>
    </source>
</reference>
<evidence type="ECO:0000313" key="1">
    <source>
        <dbReference type="EMBL" id="HBH1544404.1"/>
    </source>
</evidence>
<organism evidence="1 2">
    <name type="scientific">Clostridioides difficile</name>
    <name type="common">Peptoclostridium difficile</name>
    <dbReference type="NCBI Taxonomy" id="1496"/>
    <lineage>
        <taxon>Bacteria</taxon>
        <taxon>Bacillati</taxon>
        <taxon>Bacillota</taxon>
        <taxon>Clostridia</taxon>
        <taxon>Peptostreptococcales</taxon>
        <taxon>Peptostreptococcaceae</taxon>
        <taxon>Clostridioides</taxon>
    </lineage>
</organism>
<reference evidence="1" key="1">
    <citation type="journal article" date="2018" name="Genome Biol.">
        <title>SKESA: strategic k-mer extension for scrupulous assemblies.</title>
        <authorList>
            <person name="Souvorov A."/>
            <person name="Agarwala R."/>
            <person name="Lipman D.J."/>
        </authorList>
    </citation>
    <scope>NUCLEOTIDE SEQUENCE</scope>
    <source>
        <strain evidence="1">HN1000</strain>
    </source>
</reference>
<evidence type="ECO:0000313" key="2">
    <source>
        <dbReference type="Proteomes" id="UP000878956"/>
    </source>
</evidence>
<comment type="caution">
    <text evidence="1">The sequence shown here is derived from an EMBL/GenBank/DDBJ whole genome shotgun (WGS) entry which is preliminary data.</text>
</comment>